<keyword evidence="3" id="KW-0812">Transmembrane</keyword>
<name>A0A0J8VJS1_9ENTR</name>
<dbReference type="STRING" id="1121863.GCA_000621185_04266"/>
<accession>A0A0J8VJS1</accession>
<organism evidence="5 6">
    <name type="scientific">Franconibacter pulveris</name>
    <dbReference type="NCBI Taxonomy" id="435910"/>
    <lineage>
        <taxon>Bacteria</taxon>
        <taxon>Pseudomonadati</taxon>
        <taxon>Pseudomonadota</taxon>
        <taxon>Gammaproteobacteria</taxon>
        <taxon>Enterobacterales</taxon>
        <taxon>Enterobacteriaceae</taxon>
        <taxon>Franconibacter</taxon>
    </lineage>
</organism>
<keyword evidence="6" id="KW-1185">Reference proteome</keyword>
<dbReference type="Gene3D" id="1.20.120.1220">
    <property type="match status" value="1"/>
</dbReference>
<dbReference type="Proteomes" id="UP000037315">
    <property type="component" value="Unassembled WGS sequence"/>
</dbReference>
<dbReference type="AlphaFoldDB" id="A0A0J8VJS1"/>
<feature type="transmembrane region" description="Helical" evidence="3">
    <location>
        <begin position="135"/>
        <end position="155"/>
    </location>
</feature>
<evidence type="ECO:0000256" key="3">
    <source>
        <dbReference type="SAM" id="Phobius"/>
    </source>
</evidence>
<dbReference type="GO" id="GO:0005886">
    <property type="term" value="C:plasma membrane"/>
    <property type="evidence" value="ECO:0007669"/>
    <property type="project" value="TreeGrafter"/>
</dbReference>
<dbReference type="PANTHER" id="PTHR30487">
    <property type="entry name" value="TYPE 4 PREPILIN-LIKE PROTEINS LEADER PEPTIDE-PROCESSING ENZYME"/>
    <property type="match status" value="1"/>
</dbReference>
<evidence type="ECO:0000313" key="5">
    <source>
        <dbReference type="EMBL" id="KMV32715.1"/>
    </source>
</evidence>
<dbReference type="PRINTS" id="PR00864">
    <property type="entry name" value="PREPILNPTASE"/>
</dbReference>
<feature type="transmembrane region" description="Helical" evidence="3">
    <location>
        <begin position="53"/>
        <end position="72"/>
    </location>
</feature>
<dbReference type="GO" id="GO:0004190">
    <property type="term" value="F:aspartic-type endopeptidase activity"/>
    <property type="evidence" value="ECO:0007669"/>
    <property type="project" value="InterPro"/>
</dbReference>
<feature type="domain" description="Prepilin type IV endopeptidase peptidase" evidence="4">
    <location>
        <begin position="10"/>
        <end position="116"/>
    </location>
</feature>
<dbReference type="EMBL" id="LFEJ01000027">
    <property type="protein sequence ID" value="KMV32715.1"/>
    <property type="molecule type" value="Genomic_DNA"/>
</dbReference>
<dbReference type="InterPro" id="IPR050882">
    <property type="entry name" value="Prepilin_peptidase/N-MTase"/>
</dbReference>
<protein>
    <recommendedName>
        <fullName evidence="4">Prepilin type IV endopeptidase peptidase domain-containing protein</fullName>
    </recommendedName>
</protein>
<evidence type="ECO:0000259" key="4">
    <source>
        <dbReference type="Pfam" id="PF01478"/>
    </source>
</evidence>
<keyword evidence="3" id="KW-0472">Membrane</keyword>
<keyword evidence="3" id="KW-1133">Transmembrane helix</keyword>
<reference evidence="5 6" key="1">
    <citation type="submission" date="2015-06" db="EMBL/GenBank/DDBJ databases">
        <title>Genome sequencing of Cronobacter sp. strain DJ34 isolated from petroleum contaminated sludge of Duliajan Oil Fields, Assam, India.</title>
        <authorList>
            <person name="Pal S."/>
            <person name="Banerjee T.D."/>
            <person name="Roy A."/>
            <person name="Sar P."/>
            <person name="Kazy S.K."/>
        </authorList>
    </citation>
    <scope>NUCLEOTIDE SEQUENCE [LARGE SCALE GENOMIC DNA]</scope>
    <source>
        <strain evidence="5 6">DJ34</strain>
    </source>
</reference>
<evidence type="ECO:0000256" key="1">
    <source>
        <dbReference type="ARBA" id="ARBA00005801"/>
    </source>
</evidence>
<dbReference type="InterPro" id="IPR014032">
    <property type="entry name" value="Peptidase_A24A_bac"/>
</dbReference>
<gene>
    <name evidence="5" type="ORF">ACH50_22105</name>
</gene>
<dbReference type="PANTHER" id="PTHR30487:SF0">
    <property type="entry name" value="PREPILIN LEADER PEPTIDASE_N-METHYLTRANSFERASE-RELATED"/>
    <property type="match status" value="1"/>
</dbReference>
<dbReference type="RefSeq" id="WP_048888811.1">
    <property type="nucleotide sequence ID" value="NZ_LFEJ01000027.1"/>
</dbReference>
<comment type="caution">
    <text evidence="5">The sequence shown here is derived from an EMBL/GenBank/DDBJ whole genome shotgun (WGS) entry which is preliminary data.</text>
</comment>
<proteinExistence type="inferred from homology"/>
<dbReference type="GO" id="GO:0006465">
    <property type="term" value="P:signal peptide processing"/>
    <property type="evidence" value="ECO:0007669"/>
    <property type="project" value="TreeGrafter"/>
</dbReference>
<dbReference type="OrthoDB" id="9789291at2"/>
<dbReference type="Pfam" id="PF01478">
    <property type="entry name" value="Peptidase_A24"/>
    <property type="match status" value="1"/>
</dbReference>
<comment type="similarity">
    <text evidence="1 2">Belongs to the peptidase A24 family.</text>
</comment>
<dbReference type="PATRIC" id="fig|1656095.3.peg.4113"/>
<sequence length="163" mass="18430">MVSLLFISLYYLLSLRLAWTDYKTGFLPDRLTCPLLWSGLAFYLFWRDEFLQAAVSGAIAGYLFFWTVYWVFRRWRGYEGLGFGDVKLLAALGAWHGWQEIAAIVFLAAAGGLITFIAGATLFHRQEILKTPQPFGPFLVAAGLIISCRTFYAPVEQSIKTLL</sequence>
<evidence type="ECO:0000256" key="2">
    <source>
        <dbReference type="RuleBase" id="RU003793"/>
    </source>
</evidence>
<evidence type="ECO:0000313" key="6">
    <source>
        <dbReference type="Proteomes" id="UP000037315"/>
    </source>
</evidence>
<dbReference type="InterPro" id="IPR000045">
    <property type="entry name" value="Prepilin_IV_endopep_pep"/>
</dbReference>
<feature type="transmembrane region" description="Helical" evidence="3">
    <location>
        <begin position="101"/>
        <end position="123"/>
    </location>
</feature>